<keyword evidence="2" id="KW-1185">Reference proteome</keyword>
<dbReference type="Gene3D" id="3.40.50.300">
    <property type="entry name" value="P-loop containing nucleotide triphosphate hydrolases"/>
    <property type="match status" value="1"/>
</dbReference>
<comment type="caution">
    <text evidence="1">The sequence shown here is derived from an EMBL/GenBank/DDBJ whole genome shotgun (WGS) entry which is preliminary data.</text>
</comment>
<gene>
    <name evidence="1" type="ORF">AMORRO_LOCUS15271</name>
</gene>
<protein>
    <submittedName>
        <fullName evidence="1">2862_t:CDS:1</fullName>
    </submittedName>
</protein>
<evidence type="ECO:0000313" key="1">
    <source>
        <dbReference type="EMBL" id="CAG8749827.1"/>
    </source>
</evidence>
<dbReference type="InterPro" id="IPR027417">
    <property type="entry name" value="P-loop_NTPase"/>
</dbReference>
<dbReference type="Proteomes" id="UP000789342">
    <property type="component" value="Unassembled WGS sequence"/>
</dbReference>
<feature type="non-terminal residue" evidence="1">
    <location>
        <position position="80"/>
    </location>
</feature>
<dbReference type="AlphaFoldDB" id="A0A9N9NNN9"/>
<proteinExistence type="predicted"/>
<accession>A0A9N9NNN9</accession>
<name>A0A9N9NNN9_9GLOM</name>
<feature type="non-terminal residue" evidence="1">
    <location>
        <position position="1"/>
    </location>
</feature>
<evidence type="ECO:0000313" key="2">
    <source>
        <dbReference type="Proteomes" id="UP000789342"/>
    </source>
</evidence>
<sequence length="80" mass="9645">NYWIDPPNYFDSIVWPEYVKYYNHLLSRNKEIESTINDLIVLESVNKQQIKENIEKVVMMTIKVIEKSNFYNNIKSSNEE</sequence>
<organism evidence="1 2">
    <name type="scientific">Acaulospora morrowiae</name>
    <dbReference type="NCBI Taxonomy" id="94023"/>
    <lineage>
        <taxon>Eukaryota</taxon>
        <taxon>Fungi</taxon>
        <taxon>Fungi incertae sedis</taxon>
        <taxon>Mucoromycota</taxon>
        <taxon>Glomeromycotina</taxon>
        <taxon>Glomeromycetes</taxon>
        <taxon>Diversisporales</taxon>
        <taxon>Acaulosporaceae</taxon>
        <taxon>Acaulospora</taxon>
    </lineage>
</organism>
<dbReference type="EMBL" id="CAJVPV010034898">
    <property type="protein sequence ID" value="CAG8749827.1"/>
    <property type="molecule type" value="Genomic_DNA"/>
</dbReference>
<reference evidence="1" key="1">
    <citation type="submission" date="2021-06" db="EMBL/GenBank/DDBJ databases">
        <authorList>
            <person name="Kallberg Y."/>
            <person name="Tangrot J."/>
            <person name="Rosling A."/>
        </authorList>
    </citation>
    <scope>NUCLEOTIDE SEQUENCE</scope>
    <source>
        <strain evidence="1">CL551</strain>
    </source>
</reference>
<dbReference type="OrthoDB" id="10041966at2759"/>